<evidence type="ECO:0000313" key="2">
    <source>
        <dbReference type="EMBL" id="KTD87376.1"/>
    </source>
</evidence>
<dbReference type="InterPro" id="IPR011611">
    <property type="entry name" value="PfkB_dom"/>
</dbReference>
<organism evidence="2 3">
    <name type="scientific">Paenibacillus etheri</name>
    <dbReference type="NCBI Taxonomy" id="1306852"/>
    <lineage>
        <taxon>Bacteria</taxon>
        <taxon>Bacillati</taxon>
        <taxon>Bacillota</taxon>
        <taxon>Bacilli</taxon>
        <taxon>Bacillales</taxon>
        <taxon>Paenibacillaceae</taxon>
        <taxon>Paenibacillus</taxon>
    </lineage>
</organism>
<dbReference type="AlphaFoldDB" id="A0A0W1B1F6"/>
<comment type="caution">
    <text evidence="2">The sequence shown here is derived from an EMBL/GenBank/DDBJ whole genome shotgun (WGS) entry which is preliminary data.</text>
</comment>
<sequence length="60" mass="6105">MVDTVGAGDGFAIGGISGLLEKLTVAETVKRGNAISALTVMSPGDMDGLACQPVRAWRSL</sequence>
<protein>
    <recommendedName>
        <fullName evidence="1">Carbohydrate kinase PfkB domain-containing protein</fullName>
    </recommendedName>
</protein>
<accession>A0A0W1B1F6</accession>
<evidence type="ECO:0000313" key="3">
    <source>
        <dbReference type="Proteomes" id="UP000054709"/>
    </source>
</evidence>
<name>A0A0W1B1F6_9BACL</name>
<dbReference type="EMBL" id="LCZJ02000018">
    <property type="protein sequence ID" value="KTD87376.1"/>
    <property type="molecule type" value="Genomic_DNA"/>
</dbReference>
<dbReference type="SUPFAM" id="SSF53613">
    <property type="entry name" value="Ribokinase-like"/>
    <property type="match status" value="1"/>
</dbReference>
<gene>
    <name evidence="2" type="ORF">UQ64_11175</name>
</gene>
<dbReference type="Pfam" id="PF00294">
    <property type="entry name" value="PfkB"/>
    <property type="match status" value="1"/>
</dbReference>
<dbReference type="Proteomes" id="UP000054709">
    <property type="component" value="Unassembled WGS sequence"/>
</dbReference>
<reference evidence="2 3" key="1">
    <citation type="journal article" date="2015" name="Int. Biodeterior. Biodegradation">
        <title>Physiological and genetic screening methods for the isolation of methyl tert-butyl ether-degrading bacteria for bioremediation purposes.</title>
        <authorList>
            <person name="Guisado I.M."/>
            <person name="Purswani J."/>
            <person name="Gonzalez Lopez J."/>
            <person name="Pozo C."/>
        </authorList>
    </citation>
    <scope>NUCLEOTIDE SEQUENCE [LARGE SCALE GENOMIC DNA]</scope>
    <source>
        <strain evidence="2 3">SH7</strain>
    </source>
</reference>
<proteinExistence type="predicted"/>
<keyword evidence="3" id="KW-1185">Reference proteome</keyword>
<feature type="domain" description="Carbohydrate kinase PfkB" evidence="1">
    <location>
        <begin position="2"/>
        <end position="47"/>
    </location>
</feature>
<evidence type="ECO:0000259" key="1">
    <source>
        <dbReference type="Pfam" id="PF00294"/>
    </source>
</evidence>
<dbReference type="Gene3D" id="3.40.1190.20">
    <property type="match status" value="1"/>
</dbReference>
<dbReference type="InterPro" id="IPR029056">
    <property type="entry name" value="Ribokinase-like"/>
</dbReference>